<accession>A0A6A6UTZ2</accession>
<keyword evidence="1" id="KW-0472">Membrane</keyword>
<keyword evidence="3" id="KW-1185">Reference proteome</keyword>
<proteinExistence type="predicted"/>
<organism evidence="2 3">
    <name type="scientific">Microthyrium microscopicum</name>
    <dbReference type="NCBI Taxonomy" id="703497"/>
    <lineage>
        <taxon>Eukaryota</taxon>
        <taxon>Fungi</taxon>
        <taxon>Dikarya</taxon>
        <taxon>Ascomycota</taxon>
        <taxon>Pezizomycotina</taxon>
        <taxon>Dothideomycetes</taxon>
        <taxon>Dothideomycetes incertae sedis</taxon>
        <taxon>Microthyriales</taxon>
        <taxon>Microthyriaceae</taxon>
        <taxon>Microthyrium</taxon>
    </lineage>
</organism>
<evidence type="ECO:0000313" key="2">
    <source>
        <dbReference type="EMBL" id="KAF2675290.1"/>
    </source>
</evidence>
<feature type="transmembrane region" description="Helical" evidence="1">
    <location>
        <begin position="26"/>
        <end position="50"/>
    </location>
</feature>
<dbReference type="EMBL" id="MU004230">
    <property type="protein sequence ID" value="KAF2675290.1"/>
    <property type="molecule type" value="Genomic_DNA"/>
</dbReference>
<name>A0A6A6UTZ2_9PEZI</name>
<evidence type="ECO:0000313" key="3">
    <source>
        <dbReference type="Proteomes" id="UP000799302"/>
    </source>
</evidence>
<sequence>MAEPGYNDNKGAVPQQSKFKQHFRKYWWAHLLNFVIGTLLLSLLLTYVGLPRIAQGDVDKAEMIINEQEVSMTTPTSFQLRVLSTVKSKSLFTPQLDGFEASLFLEDTEPNIKPFAKINIPPVHATKVSTTIVNQHVEILDQEQFKRYNILVATAKHFRMGLRGRTKLHLGALPVTTVDFNKAPELDGLNKLSGIEVSNINVSLTKFPDGSNMQGRIMIPNPSVMTLEIGDLVQDISSNGTPIGNTTINNVVLRPGKNYFEMASSSDQAAVITILSADKTKSGILPITAKTISVTNKAGQHLPYFEAAMVRISCTIS</sequence>
<dbReference type="Pfam" id="PF12505">
    <property type="entry name" value="DUF3712"/>
    <property type="match status" value="1"/>
</dbReference>
<gene>
    <name evidence="2" type="ORF">BT63DRAFT_420503</name>
</gene>
<protein>
    <submittedName>
        <fullName evidence="2">Uncharacterized protein</fullName>
    </submittedName>
</protein>
<keyword evidence="1" id="KW-1133">Transmembrane helix</keyword>
<dbReference type="InterPro" id="IPR022185">
    <property type="entry name" value="DUF3712"/>
</dbReference>
<dbReference type="OrthoDB" id="10039566at2759"/>
<dbReference type="PANTHER" id="PTHR35895:SF1">
    <property type="entry name" value="LIPID-BINDING SERUM GLYCOPROTEIN C-TERMINAL DOMAIN-CONTAINING PROTEIN"/>
    <property type="match status" value="1"/>
</dbReference>
<evidence type="ECO:0000256" key="1">
    <source>
        <dbReference type="SAM" id="Phobius"/>
    </source>
</evidence>
<dbReference type="GO" id="GO:0000329">
    <property type="term" value="C:fungal-type vacuole membrane"/>
    <property type="evidence" value="ECO:0007669"/>
    <property type="project" value="InterPro"/>
</dbReference>
<keyword evidence="1" id="KW-0812">Transmembrane</keyword>
<dbReference type="Proteomes" id="UP000799302">
    <property type="component" value="Unassembled WGS sequence"/>
</dbReference>
<dbReference type="PANTHER" id="PTHR35895">
    <property type="entry name" value="CHROMOSOME 16, WHOLE GENOME SHOTGUN SEQUENCE"/>
    <property type="match status" value="1"/>
</dbReference>
<reference evidence="2" key="1">
    <citation type="journal article" date="2020" name="Stud. Mycol.">
        <title>101 Dothideomycetes genomes: a test case for predicting lifestyles and emergence of pathogens.</title>
        <authorList>
            <person name="Haridas S."/>
            <person name="Albert R."/>
            <person name="Binder M."/>
            <person name="Bloem J."/>
            <person name="Labutti K."/>
            <person name="Salamov A."/>
            <person name="Andreopoulos B."/>
            <person name="Baker S."/>
            <person name="Barry K."/>
            <person name="Bills G."/>
            <person name="Bluhm B."/>
            <person name="Cannon C."/>
            <person name="Castanera R."/>
            <person name="Culley D."/>
            <person name="Daum C."/>
            <person name="Ezra D."/>
            <person name="Gonzalez J."/>
            <person name="Henrissat B."/>
            <person name="Kuo A."/>
            <person name="Liang C."/>
            <person name="Lipzen A."/>
            <person name="Lutzoni F."/>
            <person name="Magnuson J."/>
            <person name="Mondo S."/>
            <person name="Nolan M."/>
            <person name="Ohm R."/>
            <person name="Pangilinan J."/>
            <person name="Park H.-J."/>
            <person name="Ramirez L."/>
            <person name="Alfaro M."/>
            <person name="Sun H."/>
            <person name="Tritt A."/>
            <person name="Yoshinaga Y."/>
            <person name="Zwiers L.-H."/>
            <person name="Turgeon B."/>
            <person name="Goodwin S."/>
            <person name="Spatafora J."/>
            <person name="Crous P."/>
            <person name="Grigoriev I."/>
        </authorList>
    </citation>
    <scope>NUCLEOTIDE SEQUENCE</scope>
    <source>
        <strain evidence="2">CBS 115976</strain>
    </source>
</reference>
<dbReference type="AlphaFoldDB" id="A0A6A6UTZ2"/>
<dbReference type="InterPro" id="IPR046368">
    <property type="entry name" value="Tag1"/>
</dbReference>